<gene>
    <name evidence="8" type="primary">LOC127356951</name>
</gene>
<dbReference type="Proteomes" id="UP000694389">
    <property type="component" value="Unassembled WGS sequence"/>
</dbReference>
<organism evidence="8 9">
    <name type="scientific">Dicentrarchus labrax</name>
    <name type="common">European seabass</name>
    <name type="synonym">Morone labrax</name>
    <dbReference type="NCBI Taxonomy" id="13489"/>
    <lineage>
        <taxon>Eukaryota</taxon>
        <taxon>Metazoa</taxon>
        <taxon>Chordata</taxon>
        <taxon>Craniata</taxon>
        <taxon>Vertebrata</taxon>
        <taxon>Euteleostomi</taxon>
        <taxon>Actinopterygii</taxon>
        <taxon>Neopterygii</taxon>
        <taxon>Teleostei</taxon>
        <taxon>Neoteleostei</taxon>
        <taxon>Acanthomorphata</taxon>
        <taxon>Eupercaria</taxon>
        <taxon>Moronidae</taxon>
        <taxon>Dicentrarchus</taxon>
    </lineage>
</organism>
<dbReference type="GO" id="GO:0042613">
    <property type="term" value="C:MHC class II protein complex"/>
    <property type="evidence" value="ECO:0007669"/>
    <property type="project" value="InterPro"/>
</dbReference>
<keyword evidence="3 6" id="KW-1133">Transmembrane helix</keyword>
<dbReference type="InterPro" id="IPR003597">
    <property type="entry name" value="Ig_C1-set"/>
</dbReference>
<keyword evidence="9" id="KW-1185">Reference proteome</keyword>
<feature type="domain" description="Ig-like" evidence="7">
    <location>
        <begin position="137"/>
        <end position="221"/>
    </location>
</feature>
<protein>
    <recommendedName>
        <fullName evidence="7">Ig-like domain-containing protein</fullName>
    </recommendedName>
</protein>
<feature type="transmembrane region" description="Helical" evidence="6">
    <location>
        <begin position="235"/>
        <end position="256"/>
    </location>
</feature>
<evidence type="ECO:0000256" key="2">
    <source>
        <dbReference type="ARBA" id="ARBA00022692"/>
    </source>
</evidence>
<dbReference type="InterPro" id="IPR000353">
    <property type="entry name" value="MHC_II_b_N"/>
</dbReference>
<comment type="subcellular location">
    <subcellularLocation>
        <location evidence="1">Membrane</location>
        <topology evidence="1">Single-pass type I membrane protein</topology>
    </subcellularLocation>
</comment>
<evidence type="ECO:0000259" key="7">
    <source>
        <dbReference type="PROSITE" id="PS50835"/>
    </source>
</evidence>
<evidence type="ECO:0000256" key="6">
    <source>
        <dbReference type="SAM" id="Phobius"/>
    </source>
</evidence>
<evidence type="ECO:0000256" key="4">
    <source>
        <dbReference type="ARBA" id="ARBA00023157"/>
    </source>
</evidence>
<evidence type="ECO:0000256" key="3">
    <source>
        <dbReference type="ARBA" id="ARBA00022989"/>
    </source>
</evidence>
<dbReference type="GO" id="GO:0019882">
    <property type="term" value="P:antigen processing and presentation"/>
    <property type="evidence" value="ECO:0007669"/>
    <property type="project" value="InterPro"/>
</dbReference>
<dbReference type="InterPro" id="IPR014745">
    <property type="entry name" value="MHC_II_a/b_N"/>
</dbReference>
<name>A0A8C4DZS2_DICLA</name>
<dbReference type="PANTHER" id="PTHR19944">
    <property type="entry name" value="MHC CLASS II-RELATED"/>
    <property type="match status" value="1"/>
</dbReference>
<dbReference type="SMART" id="SM00921">
    <property type="entry name" value="MHC_II_beta"/>
    <property type="match status" value="1"/>
</dbReference>
<dbReference type="GO" id="GO:0006955">
    <property type="term" value="P:immune response"/>
    <property type="evidence" value="ECO:0007669"/>
    <property type="project" value="InterPro"/>
</dbReference>
<dbReference type="InterPro" id="IPR050160">
    <property type="entry name" value="MHC/Immunoglobulin"/>
</dbReference>
<dbReference type="InterPro" id="IPR036179">
    <property type="entry name" value="Ig-like_dom_sf"/>
</dbReference>
<evidence type="ECO:0000313" key="9">
    <source>
        <dbReference type="Proteomes" id="UP000694389"/>
    </source>
</evidence>
<dbReference type="SUPFAM" id="SSF48726">
    <property type="entry name" value="Immunoglobulin"/>
    <property type="match status" value="1"/>
</dbReference>
<evidence type="ECO:0000313" key="8">
    <source>
        <dbReference type="Ensembl" id="ENSDLAP00005011351.2"/>
    </source>
</evidence>
<reference evidence="8" key="2">
    <citation type="submission" date="2025-09" db="UniProtKB">
        <authorList>
            <consortium name="Ensembl"/>
        </authorList>
    </citation>
    <scope>IDENTIFICATION</scope>
</reference>
<proteinExistence type="predicted"/>
<evidence type="ECO:0000256" key="5">
    <source>
        <dbReference type="ARBA" id="ARBA00023180"/>
    </source>
</evidence>
<sequence length="286" mass="32009">RSPPQDRSPATSHLSSVLPSPLCKDYVDEGVPHLHASHSGGVFSDEDYSQFAACCTSKGPGFTDIEYIIKNYFNDKLLIEYNSTRGNWTGFTAYSIEEVKNWNSDPYNALQRSFEKKVLCTDNLHFAQQLDNVRAVPTVKLKLVKHQPMLVCSAYNFYPKQIRMTWLRNGQEVTSAVSFSDALPDGEWYYQIHSYLEHTPTAGEIITCVVEHLTLSEPALHVWDPSLPAPERVKIVVGLCGLILGFIIVSSGFIYYKKMSAAYCTFYQGRVSIPVEHLPEAGATSG</sequence>
<keyword evidence="5" id="KW-0325">Glycoprotein</keyword>
<dbReference type="SMART" id="SM00407">
    <property type="entry name" value="IGc1"/>
    <property type="match status" value="1"/>
</dbReference>
<dbReference type="SUPFAM" id="SSF54452">
    <property type="entry name" value="MHC antigen-recognition domain"/>
    <property type="match status" value="1"/>
</dbReference>
<dbReference type="AlphaFoldDB" id="A0A8C4DZS2"/>
<dbReference type="InterPro" id="IPR011162">
    <property type="entry name" value="MHC_I/II-like_Ag-recog"/>
</dbReference>
<keyword evidence="6" id="KW-0472">Membrane</keyword>
<evidence type="ECO:0000256" key="1">
    <source>
        <dbReference type="ARBA" id="ARBA00004479"/>
    </source>
</evidence>
<keyword evidence="4" id="KW-1015">Disulfide bond</keyword>
<dbReference type="PROSITE" id="PS50835">
    <property type="entry name" value="IG_LIKE"/>
    <property type="match status" value="1"/>
</dbReference>
<dbReference type="InterPro" id="IPR013783">
    <property type="entry name" value="Ig-like_fold"/>
</dbReference>
<dbReference type="Pfam" id="PF07654">
    <property type="entry name" value="C1-set"/>
    <property type="match status" value="1"/>
</dbReference>
<dbReference type="Ensembl" id="ENSDLAT00005012429.2">
    <property type="protein sequence ID" value="ENSDLAP00005011351.2"/>
    <property type="gene ID" value="ENSDLAG00005005835.2"/>
</dbReference>
<keyword evidence="2 6" id="KW-0812">Transmembrane</keyword>
<dbReference type="Gene3D" id="2.60.40.10">
    <property type="entry name" value="Immunoglobulins"/>
    <property type="match status" value="1"/>
</dbReference>
<dbReference type="PANTHER" id="PTHR19944:SF99">
    <property type="entry name" value="HLA CLASS II HISTOCOMPATIBILITY ANTIGEN, DRB1 BETA CHAIN"/>
    <property type="match status" value="1"/>
</dbReference>
<dbReference type="GeneTree" id="ENSGT00940000163128"/>
<dbReference type="Gene3D" id="3.10.320.10">
    <property type="entry name" value="Class II Histocompatibility Antigen, M Beta Chain, Chain B, domain 1"/>
    <property type="match status" value="1"/>
</dbReference>
<accession>A0A8C4DZS2</accession>
<reference evidence="8" key="1">
    <citation type="submission" date="2025-08" db="UniProtKB">
        <authorList>
            <consortium name="Ensembl"/>
        </authorList>
    </citation>
    <scope>IDENTIFICATION</scope>
</reference>
<dbReference type="InterPro" id="IPR007110">
    <property type="entry name" value="Ig-like_dom"/>
</dbReference>